<evidence type="ECO:0000256" key="1">
    <source>
        <dbReference type="SAM" id="SignalP"/>
    </source>
</evidence>
<gene>
    <name evidence="2" type="ORF">N4264_03760</name>
</gene>
<protein>
    <submittedName>
        <fullName evidence="2">Uncharacterized protein</fullName>
    </submittedName>
</protein>
<sequence length="513" mass="54363">MKMWIRSVCAVGVAAGMAGAADAVVLAPRGTGQVLIYPYFSANAGNSTVLSVVNNDNRPKALLVRVAEGKTGNTLRAFNLYLAARDAWTAAIVKYGSGDLAALITNDDSCTVPAIHRSTTLPQLPDGRRYVPLPIPVGDGGGSDSARSREGFVEIIEMATVADGTPVQRDIDSTSADTVPLCNEVVSAWGTSGYWRTEPKRHLANPTGGLSGEAWIVNPAAGTLFSTRATALDDFRTDPADAPRGKLSSVVIHHLGVDTPEHPTLADALNDPINKTARATVAIDGGTVIATYPAERQGIDAVSAVLMSTTVSGEYDIQPEAGATTSYLLNFPTRRFYTDRALAGMPAMAIRPFREFFNGGNSAQQTMVIDYTIYDRTSMMYSSLIPPDGCGFLCPPDESVLETGTTVQVISPVVAGDPLLGSNLRGSLTDTQQNLDRIFRTGTVELAFNEWSGAELRPSNEGYRFIGLPVIGTRMVSYINSNVTPGVIANYTGATPMTSTLQCLAVSAKSCLP</sequence>
<keyword evidence="1" id="KW-0732">Signal</keyword>
<keyword evidence="3" id="KW-1185">Reference proteome</keyword>
<name>A0ABY6BI67_9GAMM</name>
<evidence type="ECO:0000313" key="2">
    <source>
        <dbReference type="EMBL" id="UXI68780.1"/>
    </source>
</evidence>
<proteinExistence type="predicted"/>
<accession>A0ABY6BI67</accession>
<feature type="chain" id="PRO_5047076368" evidence="1">
    <location>
        <begin position="21"/>
        <end position="513"/>
    </location>
</feature>
<dbReference type="EMBL" id="CP104694">
    <property type="protein sequence ID" value="UXI68780.1"/>
    <property type="molecule type" value="Genomic_DNA"/>
</dbReference>
<evidence type="ECO:0000313" key="3">
    <source>
        <dbReference type="Proteomes" id="UP001064632"/>
    </source>
</evidence>
<dbReference type="RefSeq" id="WP_261695739.1">
    <property type="nucleotide sequence ID" value="NZ_CP104694.1"/>
</dbReference>
<reference evidence="2" key="1">
    <citation type="submission" date="2022-09" db="EMBL/GenBank/DDBJ databases">
        <title>Tahibacter sp. nov., isolated from a fresh water.</title>
        <authorList>
            <person name="Baek J.H."/>
            <person name="Lee J.K."/>
            <person name="Kim J.M."/>
            <person name="Jeon C.O."/>
        </authorList>
    </citation>
    <scope>NUCLEOTIDE SEQUENCE</scope>
    <source>
        <strain evidence="2">W38</strain>
    </source>
</reference>
<organism evidence="2 3">
    <name type="scientific">Tahibacter amnicola</name>
    <dbReference type="NCBI Taxonomy" id="2976241"/>
    <lineage>
        <taxon>Bacteria</taxon>
        <taxon>Pseudomonadati</taxon>
        <taxon>Pseudomonadota</taxon>
        <taxon>Gammaproteobacteria</taxon>
        <taxon>Lysobacterales</taxon>
        <taxon>Rhodanobacteraceae</taxon>
        <taxon>Tahibacter</taxon>
    </lineage>
</organism>
<feature type="signal peptide" evidence="1">
    <location>
        <begin position="1"/>
        <end position="20"/>
    </location>
</feature>
<dbReference type="Proteomes" id="UP001064632">
    <property type="component" value="Chromosome"/>
</dbReference>